<dbReference type="SUPFAM" id="SSF57256">
    <property type="entry name" value="Elafin-like"/>
    <property type="match status" value="2"/>
</dbReference>
<dbReference type="PANTHER" id="PTHR47507:SF6">
    <property type="entry name" value="BARRIER-TO-AUTOINTEGRATION FACTOR"/>
    <property type="match status" value="1"/>
</dbReference>
<evidence type="ECO:0000256" key="2">
    <source>
        <dbReference type="ARBA" id="ARBA00023125"/>
    </source>
</evidence>
<dbReference type="AlphaFoldDB" id="A0A0V1J4J4"/>
<dbReference type="PANTHER" id="PTHR47507">
    <property type="entry name" value="BARRIER TO AUTOINTEGRATION FACTOR 2"/>
    <property type="match status" value="1"/>
</dbReference>
<sequence length="315" mass="35495">LKIFPASSTTIKIEYLKYVTGYKEMSFVRGTLLLLLLLHVAIRVVSFEKFGLCPLPVYETTITISRCLSDIECPGYMKCCTTVNGRFCMLPDSSRFACSNDKQPVGMCGNNLQCPDGYACEDLVCCPLEKSGQCPAIIGSVLREKGAEDLCKVDYDCPLIRKCCETILGKRCLFPVQTNSRSNMYLARITDGIDYSMCHLVAGNWKEVNRLEVQFNVNIKFTCEMQGSSVKHLEFVCESCEAKDVQAIAGIGPVYAKHLTKQGFDKAYVLLGQFLVLKRHRDQFVNWMMGELKIAKQHATACYNCLNEWCEQHLQ</sequence>
<keyword evidence="7" id="KW-1133">Transmembrane helix</keyword>
<dbReference type="Pfam" id="PF00095">
    <property type="entry name" value="WAP"/>
    <property type="match status" value="2"/>
</dbReference>
<dbReference type="InterPro" id="IPR008197">
    <property type="entry name" value="WAP_dom"/>
</dbReference>
<evidence type="ECO:0000256" key="6">
    <source>
        <dbReference type="ARBA" id="ARBA00069025"/>
    </source>
</evidence>
<dbReference type="EMBL" id="JYDS01000040">
    <property type="protein sequence ID" value="KRZ29888.1"/>
    <property type="molecule type" value="Genomic_DNA"/>
</dbReference>
<evidence type="ECO:0000256" key="1">
    <source>
        <dbReference type="ARBA" id="ARBA00004123"/>
    </source>
</evidence>
<reference evidence="9 10" key="1">
    <citation type="submission" date="2015-01" db="EMBL/GenBank/DDBJ databases">
        <title>Evolution of Trichinella species and genotypes.</title>
        <authorList>
            <person name="Korhonen P.K."/>
            <person name="Edoardo P."/>
            <person name="Giuseppe L.R."/>
            <person name="Gasser R.B."/>
        </authorList>
    </citation>
    <scope>NUCLEOTIDE SEQUENCE [LARGE SCALE GENOMIC DNA]</scope>
    <source>
        <strain evidence="9">ISS588</strain>
    </source>
</reference>
<dbReference type="PROSITE" id="PS51390">
    <property type="entry name" value="WAP"/>
    <property type="match status" value="1"/>
</dbReference>
<dbReference type="InterPro" id="IPR004122">
    <property type="entry name" value="BAF_prot"/>
</dbReference>
<keyword evidence="7" id="KW-0472">Membrane</keyword>
<feature type="domain" description="WAP" evidence="8">
    <location>
        <begin position="127"/>
        <end position="176"/>
    </location>
</feature>
<comment type="similarity">
    <text evidence="4">Belongs to the BAF family.</text>
</comment>
<evidence type="ECO:0000256" key="5">
    <source>
        <dbReference type="ARBA" id="ARBA00064955"/>
    </source>
</evidence>
<keyword evidence="10" id="KW-1185">Reference proteome</keyword>
<keyword evidence="3" id="KW-0539">Nucleus</keyword>
<gene>
    <name evidence="9" type="primary">baf-1</name>
    <name evidence="9" type="ORF">T4B_4668</name>
</gene>
<evidence type="ECO:0000256" key="3">
    <source>
        <dbReference type="ARBA" id="ARBA00023242"/>
    </source>
</evidence>
<dbReference type="Gene3D" id="1.10.150.40">
    <property type="entry name" value="Barrier-to-autointegration factor, BAF"/>
    <property type="match status" value="1"/>
</dbReference>
<dbReference type="SMART" id="SM01023">
    <property type="entry name" value="BAF"/>
    <property type="match status" value="1"/>
</dbReference>
<keyword evidence="2" id="KW-0238">DNA-binding</keyword>
<dbReference type="InterPro" id="IPR036617">
    <property type="entry name" value="BAF_sf"/>
</dbReference>
<feature type="non-terminal residue" evidence="9">
    <location>
        <position position="1"/>
    </location>
</feature>
<dbReference type="InterPro" id="IPR036645">
    <property type="entry name" value="Elafin-like_sf"/>
</dbReference>
<protein>
    <recommendedName>
        <fullName evidence="6">Barrier-to-autointegration factor 1</fullName>
    </recommendedName>
</protein>
<dbReference type="SMART" id="SM00217">
    <property type="entry name" value="WAP"/>
    <property type="match status" value="2"/>
</dbReference>
<accession>A0A0V1J4J4</accession>
<dbReference type="GO" id="GO:0005576">
    <property type="term" value="C:extracellular region"/>
    <property type="evidence" value="ECO:0007669"/>
    <property type="project" value="InterPro"/>
</dbReference>
<comment type="subcellular location">
    <subcellularLocation>
        <location evidence="1">Nucleus</location>
    </subcellularLocation>
</comment>
<organism evidence="9 10">
    <name type="scientific">Trichinella pseudospiralis</name>
    <name type="common">Parasitic roundworm</name>
    <dbReference type="NCBI Taxonomy" id="6337"/>
    <lineage>
        <taxon>Eukaryota</taxon>
        <taxon>Metazoa</taxon>
        <taxon>Ecdysozoa</taxon>
        <taxon>Nematoda</taxon>
        <taxon>Enoplea</taxon>
        <taxon>Dorylaimia</taxon>
        <taxon>Trichinellida</taxon>
        <taxon>Trichinellidae</taxon>
        <taxon>Trichinella</taxon>
    </lineage>
</organism>
<dbReference type="InterPro" id="IPR051387">
    <property type="entry name" value="BAF"/>
</dbReference>
<proteinExistence type="inferred from homology"/>
<name>A0A0V1J4J4_TRIPS</name>
<evidence type="ECO:0000259" key="8">
    <source>
        <dbReference type="PROSITE" id="PS51390"/>
    </source>
</evidence>
<dbReference type="Gene3D" id="4.10.75.10">
    <property type="entry name" value="Elafin-like"/>
    <property type="match status" value="2"/>
</dbReference>
<dbReference type="SUPFAM" id="SSF47798">
    <property type="entry name" value="Barrier-to-autointegration factor, BAF"/>
    <property type="match status" value="1"/>
</dbReference>
<dbReference type="FunFam" id="1.10.150.40:FF:000005">
    <property type="entry name" value="Barrier-to-autointegration factor 1"/>
    <property type="match status" value="1"/>
</dbReference>
<comment type="caution">
    <text evidence="9">The sequence shown here is derived from an EMBL/GenBank/DDBJ whole genome shotgun (WGS) entry which is preliminary data.</text>
</comment>
<dbReference type="Proteomes" id="UP000054805">
    <property type="component" value="Unassembled WGS sequence"/>
</dbReference>
<keyword evidence="7" id="KW-0812">Transmembrane</keyword>
<dbReference type="Pfam" id="PF02961">
    <property type="entry name" value="SAM_BAF"/>
    <property type="match status" value="1"/>
</dbReference>
<evidence type="ECO:0000313" key="9">
    <source>
        <dbReference type="EMBL" id="KRZ29888.1"/>
    </source>
</evidence>
<dbReference type="GO" id="GO:0005634">
    <property type="term" value="C:nucleus"/>
    <property type="evidence" value="ECO:0007669"/>
    <property type="project" value="UniProtKB-SubCell"/>
</dbReference>
<dbReference type="GO" id="GO:0030414">
    <property type="term" value="F:peptidase inhibitor activity"/>
    <property type="evidence" value="ECO:0007669"/>
    <property type="project" value="InterPro"/>
</dbReference>
<dbReference type="GO" id="GO:0003677">
    <property type="term" value="F:DNA binding"/>
    <property type="evidence" value="ECO:0007669"/>
    <property type="project" value="UniProtKB-KW"/>
</dbReference>
<comment type="subunit">
    <text evidence="5">Interacts with emr-1 and lem-2. Interacts with lem-4l, leading to decreased phosphorylation by VRK1 and promoting dephosphorylation by protein phosphatase 2A (PP2A).</text>
</comment>
<evidence type="ECO:0000256" key="7">
    <source>
        <dbReference type="SAM" id="Phobius"/>
    </source>
</evidence>
<dbReference type="GO" id="GO:0051276">
    <property type="term" value="P:chromosome organization"/>
    <property type="evidence" value="ECO:0007669"/>
    <property type="project" value="TreeGrafter"/>
</dbReference>
<evidence type="ECO:0000313" key="10">
    <source>
        <dbReference type="Proteomes" id="UP000054805"/>
    </source>
</evidence>
<dbReference type="GO" id="GO:0000793">
    <property type="term" value="C:condensed chromosome"/>
    <property type="evidence" value="ECO:0007669"/>
    <property type="project" value="TreeGrafter"/>
</dbReference>
<evidence type="ECO:0000256" key="4">
    <source>
        <dbReference type="ARBA" id="ARBA00038496"/>
    </source>
</evidence>
<feature type="transmembrane region" description="Helical" evidence="7">
    <location>
        <begin position="26"/>
        <end position="45"/>
    </location>
</feature>